<proteinExistence type="predicted"/>
<keyword evidence="2" id="KW-0808">Transferase</keyword>
<feature type="domain" description="Spore protein YkvP/CgeB glycosyl transferase-like" evidence="1">
    <location>
        <begin position="341"/>
        <end position="481"/>
    </location>
</feature>
<dbReference type="Proteomes" id="UP000199602">
    <property type="component" value="Unassembled WGS sequence"/>
</dbReference>
<dbReference type="RefSeq" id="WP_092066660.1">
    <property type="nucleotide sequence ID" value="NZ_FNIN01000018.1"/>
</dbReference>
<keyword evidence="3" id="KW-1185">Reference proteome</keyword>
<organism evidence="2 3">
    <name type="scientific">Desulfonauticus submarinus</name>
    <dbReference type="NCBI Taxonomy" id="206665"/>
    <lineage>
        <taxon>Bacteria</taxon>
        <taxon>Pseudomonadati</taxon>
        <taxon>Thermodesulfobacteriota</taxon>
        <taxon>Desulfovibrionia</taxon>
        <taxon>Desulfovibrionales</taxon>
        <taxon>Desulfonauticaceae</taxon>
        <taxon>Desulfonauticus</taxon>
    </lineage>
</organism>
<dbReference type="EMBL" id="FNIN01000018">
    <property type="protein sequence ID" value="SDO06268.1"/>
    <property type="molecule type" value="Genomic_DNA"/>
</dbReference>
<protein>
    <submittedName>
        <fullName evidence="2">Glycosyl transferases group 1</fullName>
    </submittedName>
</protein>
<dbReference type="OrthoDB" id="9179708at2"/>
<evidence type="ECO:0000313" key="2">
    <source>
        <dbReference type="EMBL" id="SDO06268.1"/>
    </source>
</evidence>
<accession>A0A1H0GHE2</accession>
<sequence>MRQIENLRIKTETGQEKTLGHGKIFFKKIKPGQFPLFLGIGPNQTILPHLVPKASKFFVLETPQILNKLDPFTQNIILLPPNKLNNDLINLAEIWLYHPSLEYFPSFWQPILGQIYKPSTSLVQKKIWLLAHKNNLLTQEIDLAAQKLGFHLQLKTITSPQNLKQDLSIERPCLVISLNGRGLDKLGVVQAIFQAANIPLALWIVDNPWYILTKFKGNFISQLPIFITDNFFTPFLKQAGFSKVFYLPLATEPCFFQQTKKQKKWESEIAFIGRVHFPNKNKYFAGQTLETKILFQGKKQIDSGKRSDCAWITKYIPLTPAKTRNIGAHLEELNLYYRIQILQFISKHFQLQIIGDMTWEKFFSNISISGPVDYYSQLKNIYTTAHYILNLTSFHLPNSLNQRHFDVWISNGFLLTDFSTGLNIFPNDIIKLISFQNKKEILNKISTLEKEKYLKQDIQTHMKKIILQKHTYTHRLEYILDILNIK</sequence>
<evidence type="ECO:0000313" key="3">
    <source>
        <dbReference type="Proteomes" id="UP000199602"/>
    </source>
</evidence>
<evidence type="ECO:0000259" key="1">
    <source>
        <dbReference type="Pfam" id="PF13524"/>
    </source>
</evidence>
<dbReference type="Pfam" id="PF13524">
    <property type="entry name" value="Glyco_trans_1_2"/>
    <property type="match status" value="1"/>
</dbReference>
<dbReference type="STRING" id="206665.SAMN04488516_11829"/>
<dbReference type="GO" id="GO:0016740">
    <property type="term" value="F:transferase activity"/>
    <property type="evidence" value="ECO:0007669"/>
    <property type="project" value="UniProtKB-KW"/>
</dbReference>
<reference evidence="2 3" key="1">
    <citation type="submission" date="2016-10" db="EMBL/GenBank/DDBJ databases">
        <authorList>
            <person name="de Groot N.N."/>
        </authorList>
    </citation>
    <scope>NUCLEOTIDE SEQUENCE [LARGE SCALE GENOMIC DNA]</scope>
    <source>
        <strain evidence="2 3">DSM 15269</strain>
    </source>
</reference>
<gene>
    <name evidence="2" type="ORF">SAMN04488516_11829</name>
</gene>
<name>A0A1H0GHE2_9BACT</name>
<dbReference type="InterPro" id="IPR055259">
    <property type="entry name" value="YkvP/CgeB_Glyco_trans-like"/>
</dbReference>
<dbReference type="AlphaFoldDB" id="A0A1H0GHE2"/>